<evidence type="ECO:0000256" key="1">
    <source>
        <dbReference type="ARBA" id="ARBA00022857"/>
    </source>
</evidence>
<dbReference type="EMBL" id="JABEXW010001218">
    <property type="protein sequence ID" value="KAF4945731.1"/>
    <property type="molecule type" value="Genomic_DNA"/>
</dbReference>
<protein>
    <recommendedName>
        <fullName evidence="3">NmrA-like domain-containing protein</fullName>
    </recommendedName>
</protein>
<dbReference type="OrthoDB" id="419598at2759"/>
<feature type="non-terminal residue" evidence="4">
    <location>
        <position position="1"/>
    </location>
</feature>
<dbReference type="Gene3D" id="3.90.25.10">
    <property type="entry name" value="UDP-galactose 4-epimerase, domain 1"/>
    <property type="match status" value="1"/>
</dbReference>
<dbReference type="InterPro" id="IPR036291">
    <property type="entry name" value="NAD(P)-bd_dom_sf"/>
</dbReference>
<dbReference type="Pfam" id="PF05368">
    <property type="entry name" value="NmrA"/>
    <property type="match status" value="1"/>
</dbReference>
<keyword evidence="5" id="KW-1185">Reference proteome</keyword>
<proteinExistence type="predicted"/>
<evidence type="ECO:0000256" key="2">
    <source>
        <dbReference type="ARBA" id="ARBA00023002"/>
    </source>
</evidence>
<dbReference type="PANTHER" id="PTHR47706">
    <property type="entry name" value="NMRA-LIKE FAMILY PROTEIN"/>
    <property type="match status" value="1"/>
</dbReference>
<gene>
    <name evidence="4" type="ORF">FSARC_14365</name>
</gene>
<dbReference type="InterPro" id="IPR051609">
    <property type="entry name" value="NmrA/Isoflavone_reductase-like"/>
</dbReference>
<reference evidence="4" key="1">
    <citation type="journal article" date="2020" name="BMC Genomics">
        <title>Correction to: Identification and distribution of gene clusters required for synthesis of sphingolipid metabolism inhibitors in diverse species of the filamentous fungus Fusarium.</title>
        <authorList>
            <person name="Kim H.S."/>
            <person name="Lohmar J.M."/>
            <person name="Busman M."/>
            <person name="Brown D.W."/>
            <person name="Naumann T.A."/>
            <person name="Divon H.H."/>
            <person name="Lysoe E."/>
            <person name="Uhlig S."/>
            <person name="Proctor R.H."/>
        </authorList>
    </citation>
    <scope>NUCLEOTIDE SEQUENCE</scope>
    <source>
        <strain evidence="4">NRRL 20472</strain>
    </source>
</reference>
<keyword evidence="1" id="KW-0521">NADP</keyword>
<comment type="caution">
    <text evidence="4">The sequence shown here is derived from an EMBL/GenBank/DDBJ whole genome shotgun (WGS) entry which is preliminary data.</text>
</comment>
<name>A0A8H4SUF5_9HYPO</name>
<sequence>MNVLIAGATGETGLSIVNGLLGSTTDFNVTAIVRPSSVNKPEVEHIKSKGVSIVSLDLENNHNELVKVLSGQDVVISGLVPWTKGPELALIDAAKEAGIKRYIPSAFGPSSPPSGVMFIREIKEDLINHMKKLYLPYTIIDVGLWYQGTLPTLPSGKIDYAVAFPATTIAEDGSHASTITDLRDIGRYVARIITDDRTLNKSVFAYNEVWTQEMIYSHLEKVSGEKLERKYFSTKELESMIAAAQAKYDQGDKSIPDMIGLAAVQYLSCEWFRQDNLPERAQYLGYLSSKDLYPDFEPTKYVDYVDEVLAGKGKAIYAN</sequence>
<organism evidence="4 5">
    <name type="scientific">Fusarium sarcochroum</name>
    <dbReference type="NCBI Taxonomy" id="1208366"/>
    <lineage>
        <taxon>Eukaryota</taxon>
        <taxon>Fungi</taxon>
        <taxon>Dikarya</taxon>
        <taxon>Ascomycota</taxon>
        <taxon>Pezizomycotina</taxon>
        <taxon>Sordariomycetes</taxon>
        <taxon>Hypocreomycetidae</taxon>
        <taxon>Hypocreales</taxon>
        <taxon>Nectriaceae</taxon>
        <taxon>Fusarium</taxon>
        <taxon>Fusarium lateritium species complex</taxon>
    </lineage>
</organism>
<keyword evidence="2" id="KW-0560">Oxidoreductase</keyword>
<dbReference type="Proteomes" id="UP000622797">
    <property type="component" value="Unassembled WGS sequence"/>
</dbReference>
<dbReference type="SUPFAM" id="SSF51735">
    <property type="entry name" value="NAD(P)-binding Rossmann-fold domains"/>
    <property type="match status" value="1"/>
</dbReference>
<accession>A0A8H4SUF5</accession>
<reference evidence="4" key="2">
    <citation type="submission" date="2020-05" db="EMBL/GenBank/DDBJ databases">
        <authorList>
            <person name="Kim H.-S."/>
            <person name="Proctor R.H."/>
            <person name="Brown D.W."/>
        </authorList>
    </citation>
    <scope>NUCLEOTIDE SEQUENCE</scope>
    <source>
        <strain evidence="4">NRRL 20472</strain>
    </source>
</reference>
<evidence type="ECO:0000313" key="5">
    <source>
        <dbReference type="Proteomes" id="UP000622797"/>
    </source>
</evidence>
<evidence type="ECO:0000259" key="3">
    <source>
        <dbReference type="Pfam" id="PF05368"/>
    </source>
</evidence>
<feature type="domain" description="NmrA-like" evidence="3">
    <location>
        <begin position="3"/>
        <end position="239"/>
    </location>
</feature>
<dbReference type="AlphaFoldDB" id="A0A8H4SUF5"/>
<evidence type="ECO:0000313" key="4">
    <source>
        <dbReference type="EMBL" id="KAF4945731.1"/>
    </source>
</evidence>
<dbReference type="PANTHER" id="PTHR47706:SF9">
    <property type="entry name" value="NMRA-LIKE DOMAIN-CONTAINING PROTEIN-RELATED"/>
    <property type="match status" value="1"/>
</dbReference>
<dbReference type="Gene3D" id="3.40.50.720">
    <property type="entry name" value="NAD(P)-binding Rossmann-like Domain"/>
    <property type="match status" value="1"/>
</dbReference>
<dbReference type="InterPro" id="IPR008030">
    <property type="entry name" value="NmrA-like"/>
</dbReference>
<dbReference type="GO" id="GO:0016491">
    <property type="term" value="F:oxidoreductase activity"/>
    <property type="evidence" value="ECO:0007669"/>
    <property type="project" value="UniProtKB-KW"/>
</dbReference>